<evidence type="ECO:0000313" key="2">
    <source>
        <dbReference type="Proteomes" id="UP000053558"/>
    </source>
</evidence>
<reference evidence="2" key="1">
    <citation type="journal article" date="2012" name="Science">
        <title>The Paleozoic origin of enzymatic lignin decomposition reconstructed from 31 fungal genomes.</title>
        <authorList>
            <person name="Floudas D."/>
            <person name="Binder M."/>
            <person name="Riley R."/>
            <person name="Barry K."/>
            <person name="Blanchette R.A."/>
            <person name="Henrissat B."/>
            <person name="Martinez A.T."/>
            <person name="Otillar R."/>
            <person name="Spatafora J.W."/>
            <person name="Yadav J.S."/>
            <person name="Aerts A."/>
            <person name="Benoit I."/>
            <person name="Boyd A."/>
            <person name="Carlson A."/>
            <person name="Copeland A."/>
            <person name="Coutinho P.M."/>
            <person name="de Vries R.P."/>
            <person name="Ferreira P."/>
            <person name="Findley K."/>
            <person name="Foster B."/>
            <person name="Gaskell J."/>
            <person name="Glotzer D."/>
            <person name="Gorecki P."/>
            <person name="Heitman J."/>
            <person name="Hesse C."/>
            <person name="Hori C."/>
            <person name="Igarashi K."/>
            <person name="Jurgens J.A."/>
            <person name="Kallen N."/>
            <person name="Kersten P."/>
            <person name="Kohler A."/>
            <person name="Kuees U."/>
            <person name="Kumar T.K.A."/>
            <person name="Kuo A."/>
            <person name="LaButti K."/>
            <person name="Larrondo L.F."/>
            <person name="Lindquist E."/>
            <person name="Ling A."/>
            <person name="Lombard V."/>
            <person name="Lucas S."/>
            <person name="Lundell T."/>
            <person name="Martin R."/>
            <person name="McLaughlin D.J."/>
            <person name="Morgenstern I."/>
            <person name="Morin E."/>
            <person name="Murat C."/>
            <person name="Nagy L.G."/>
            <person name="Nolan M."/>
            <person name="Ohm R.A."/>
            <person name="Patyshakuliyeva A."/>
            <person name="Rokas A."/>
            <person name="Ruiz-Duenas F.J."/>
            <person name="Sabat G."/>
            <person name="Salamov A."/>
            <person name="Samejima M."/>
            <person name="Schmutz J."/>
            <person name="Slot J.C."/>
            <person name="St John F."/>
            <person name="Stenlid J."/>
            <person name="Sun H."/>
            <person name="Sun S."/>
            <person name="Syed K."/>
            <person name="Tsang A."/>
            <person name="Wiebenga A."/>
            <person name="Young D."/>
            <person name="Pisabarro A."/>
            <person name="Eastwood D.C."/>
            <person name="Martin F."/>
            <person name="Cullen D."/>
            <person name="Grigoriev I.V."/>
            <person name="Hibbett D.S."/>
        </authorList>
    </citation>
    <scope>NUCLEOTIDE SEQUENCE [LARGE SCALE GENOMIC DNA]</scope>
    <source>
        <strain evidence="2">RWD-64-598 SS2</strain>
    </source>
</reference>
<dbReference type="KEGG" id="cput:CONPUDRAFT_138939"/>
<organism evidence="1 2">
    <name type="scientific">Coniophora puteana (strain RWD-64-598)</name>
    <name type="common">Brown rot fungus</name>
    <dbReference type="NCBI Taxonomy" id="741705"/>
    <lineage>
        <taxon>Eukaryota</taxon>
        <taxon>Fungi</taxon>
        <taxon>Dikarya</taxon>
        <taxon>Basidiomycota</taxon>
        <taxon>Agaricomycotina</taxon>
        <taxon>Agaricomycetes</taxon>
        <taxon>Agaricomycetidae</taxon>
        <taxon>Boletales</taxon>
        <taxon>Coniophorineae</taxon>
        <taxon>Coniophoraceae</taxon>
        <taxon>Coniophora</taxon>
    </lineage>
</organism>
<gene>
    <name evidence="1" type="ORF">CONPUDRAFT_138939</name>
</gene>
<keyword evidence="2" id="KW-1185">Reference proteome</keyword>
<dbReference type="GeneID" id="19201272"/>
<proteinExistence type="predicted"/>
<protein>
    <submittedName>
        <fullName evidence="1">Uncharacterized protein</fullName>
    </submittedName>
</protein>
<accession>A0A5M3MG14</accession>
<comment type="caution">
    <text evidence="1">The sequence shown here is derived from an EMBL/GenBank/DDBJ whole genome shotgun (WGS) entry which is preliminary data.</text>
</comment>
<name>A0A5M3MG14_CONPW</name>
<dbReference type="AlphaFoldDB" id="A0A5M3MG14"/>
<sequence length="109" mass="11951">MSCTPGAQSLKLSGPLRTRSLTGFNVSDKAFSRKSKQYFRSDYLDLTQHTEQKQNVGNFGVRLQCHGHARLCVLSVQNRGSASFVEHLAYIIVVAKVVSDVGAVLTPIL</sequence>
<dbReference type="EMBL" id="JH711583">
    <property type="protein sequence ID" value="EIW77704.1"/>
    <property type="molecule type" value="Genomic_DNA"/>
</dbReference>
<dbReference type="Proteomes" id="UP000053558">
    <property type="component" value="Unassembled WGS sequence"/>
</dbReference>
<evidence type="ECO:0000313" key="1">
    <source>
        <dbReference type="EMBL" id="EIW77704.1"/>
    </source>
</evidence>
<dbReference type="RefSeq" id="XP_007772075.1">
    <property type="nucleotide sequence ID" value="XM_007773885.1"/>
</dbReference>